<dbReference type="RefSeq" id="WP_048836455.1">
    <property type="nucleotide sequence ID" value="NZ_BJMU01000023.1"/>
</dbReference>
<keyword evidence="1" id="KW-0805">Transcription regulation</keyword>
<dbReference type="Proteomes" id="UP000317617">
    <property type="component" value="Unassembled WGS sequence"/>
</dbReference>
<sequence length="98" mass="11040">MDDIQASVFRVAELLKTLSHADRLLIACALAKGEMSVGQIQNELNIHQPNLSRHLTVLKAARIVTFRKEGLSVFYRLSDEKAGQVIAALHHIYCERQE</sequence>
<name>A0A4Y3TR59_9PROT</name>
<dbReference type="OrthoDB" id="194599at2"/>
<dbReference type="PANTHER" id="PTHR43132">
    <property type="entry name" value="ARSENICAL RESISTANCE OPERON REPRESSOR ARSR-RELATED"/>
    <property type="match status" value="1"/>
</dbReference>
<comment type="caution">
    <text evidence="5">The sequence shown here is derived from an EMBL/GenBank/DDBJ whole genome shotgun (WGS) entry which is preliminary data.</text>
</comment>
<dbReference type="InterPro" id="IPR036388">
    <property type="entry name" value="WH-like_DNA-bd_sf"/>
</dbReference>
<evidence type="ECO:0000313" key="5">
    <source>
        <dbReference type="EMBL" id="GEB83949.1"/>
    </source>
</evidence>
<dbReference type="InterPro" id="IPR036390">
    <property type="entry name" value="WH_DNA-bd_sf"/>
</dbReference>
<keyword evidence="2" id="KW-0238">DNA-binding</keyword>
<dbReference type="AlphaFoldDB" id="A0A4Y3TR59"/>
<dbReference type="InterPro" id="IPR051011">
    <property type="entry name" value="Metal_resp_trans_reg"/>
</dbReference>
<evidence type="ECO:0000259" key="4">
    <source>
        <dbReference type="PROSITE" id="PS50987"/>
    </source>
</evidence>
<evidence type="ECO:0000256" key="1">
    <source>
        <dbReference type="ARBA" id="ARBA00023015"/>
    </source>
</evidence>
<evidence type="ECO:0000256" key="3">
    <source>
        <dbReference type="ARBA" id="ARBA00023163"/>
    </source>
</evidence>
<dbReference type="Gene3D" id="1.10.10.10">
    <property type="entry name" value="Winged helix-like DNA-binding domain superfamily/Winged helix DNA-binding domain"/>
    <property type="match status" value="1"/>
</dbReference>
<reference evidence="5 6" key="1">
    <citation type="submission" date="2019-06" db="EMBL/GenBank/DDBJ databases">
        <title>Whole genome shotgun sequence of Acetobacter orleanensis NBRC 13752.</title>
        <authorList>
            <person name="Hosoyama A."/>
            <person name="Uohara A."/>
            <person name="Ohji S."/>
            <person name="Ichikawa N."/>
        </authorList>
    </citation>
    <scope>NUCLEOTIDE SEQUENCE [LARGE SCALE GENOMIC DNA]</scope>
    <source>
        <strain evidence="5 6">NBRC 13752</strain>
    </source>
</reference>
<dbReference type="InterPro" id="IPR001845">
    <property type="entry name" value="HTH_ArsR_DNA-bd_dom"/>
</dbReference>
<dbReference type="STRING" id="104099.AD949_01220"/>
<organism evidence="5 6">
    <name type="scientific">Acetobacter orleanensis</name>
    <dbReference type="NCBI Taxonomy" id="104099"/>
    <lineage>
        <taxon>Bacteria</taxon>
        <taxon>Pseudomonadati</taxon>
        <taxon>Pseudomonadota</taxon>
        <taxon>Alphaproteobacteria</taxon>
        <taxon>Acetobacterales</taxon>
        <taxon>Acetobacteraceae</taxon>
        <taxon>Acetobacter</taxon>
    </lineage>
</organism>
<dbReference type="PRINTS" id="PR00778">
    <property type="entry name" value="HTHARSR"/>
</dbReference>
<dbReference type="NCBIfam" id="NF033788">
    <property type="entry name" value="HTH_metalloreg"/>
    <property type="match status" value="1"/>
</dbReference>
<gene>
    <name evidence="5" type="ORF">AOR01nite_24260</name>
</gene>
<accession>A0A4Y3TR59</accession>
<keyword evidence="3" id="KW-0804">Transcription</keyword>
<feature type="domain" description="HTH arsR-type" evidence="4">
    <location>
        <begin position="4"/>
        <end position="97"/>
    </location>
</feature>
<evidence type="ECO:0000313" key="6">
    <source>
        <dbReference type="Proteomes" id="UP000317617"/>
    </source>
</evidence>
<dbReference type="GO" id="GO:0003700">
    <property type="term" value="F:DNA-binding transcription factor activity"/>
    <property type="evidence" value="ECO:0007669"/>
    <property type="project" value="InterPro"/>
</dbReference>
<evidence type="ECO:0000256" key="2">
    <source>
        <dbReference type="ARBA" id="ARBA00023125"/>
    </source>
</evidence>
<dbReference type="PROSITE" id="PS50987">
    <property type="entry name" value="HTH_ARSR_2"/>
    <property type="match status" value="1"/>
</dbReference>
<dbReference type="SMART" id="SM00418">
    <property type="entry name" value="HTH_ARSR"/>
    <property type="match status" value="1"/>
</dbReference>
<dbReference type="EMBL" id="BJMU01000023">
    <property type="protein sequence ID" value="GEB83949.1"/>
    <property type="molecule type" value="Genomic_DNA"/>
</dbReference>
<dbReference type="CDD" id="cd00090">
    <property type="entry name" value="HTH_ARSR"/>
    <property type="match status" value="1"/>
</dbReference>
<dbReference type="SUPFAM" id="SSF46785">
    <property type="entry name" value="Winged helix' DNA-binding domain"/>
    <property type="match status" value="1"/>
</dbReference>
<keyword evidence="6" id="KW-1185">Reference proteome</keyword>
<protein>
    <submittedName>
        <fullName evidence="5">Transcriptional regulator</fullName>
    </submittedName>
</protein>
<dbReference type="GO" id="GO:0003677">
    <property type="term" value="F:DNA binding"/>
    <property type="evidence" value="ECO:0007669"/>
    <property type="project" value="UniProtKB-KW"/>
</dbReference>
<dbReference type="InterPro" id="IPR011991">
    <property type="entry name" value="ArsR-like_HTH"/>
</dbReference>
<proteinExistence type="predicted"/>
<dbReference type="PANTHER" id="PTHR43132:SF2">
    <property type="entry name" value="ARSENICAL RESISTANCE OPERON REPRESSOR ARSR-RELATED"/>
    <property type="match status" value="1"/>
</dbReference>
<dbReference type="Pfam" id="PF01022">
    <property type="entry name" value="HTH_5"/>
    <property type="match status" value="1"/>
</dbReference>